<evidence type="ECO:0000256" key="3">
    <source>
        <dbReference type="ARBA" id="ARBA00023224"/>
    </source>
</evidence>
<dbReference type="PANTHER" id="PTHR32089">
    <property type="entry name" value="METHYL-ACCEPTING CHEMOTAXIS PROTEIN MCPB"/>
    <property type="match status" value="1"/>
</dbReference>
<evidence type="ECO:0000256" key="2">
    <source>
        <dbReference type="ARBA" id="ARBA00022519"/>
    </source>
</evidence>
<dbReference type="PROSITE" id="PS50192">
    <property type="entry name" value="T_SNARE"/>
    <property type="match status" value="1"/>
</dbReference>
<dbReference type="SUPFAM" id="SSF158472">
    <property type="entry name" value="HAMP domain-like"/>
    <property type="match status" value="1"/>
</dbReference>
<sequence length="681" mass="72808">MKFIGKLGMRRGRMRARRAAGPGLGARLSLRFRILALCGIMVVGFAVIGGVFVWSQTRLSEAFELARQNALLAEEVRDVAILAGELKATHKDYELHPGNAQEGRFNDLLDIAKGRLQRVRELEIATAYRAEIDDALDTLNGIGGAFGTLHAHQQELGYDGDSGLRGAMSSNLSEAERTLKRETIRTRDPLELKLQKALLDIIAAERGYMLTKMDTFLGDIELGYSRFDRTMPRVELDPAKAAIISDGVNAHRAQFERFSALVVERARTSELLSNLFDLLPPRLNALKTAAEDGTVIAETQLARTTDMAWKLVISAIGLTAVLAVAAGLVVTSSIMRPLHGLRRVMSLLSKGDTNVEIPRYQGGRELVAMAETLHVFRDSLIERRDLEAAQYQEQAARDERARQIDAYIAAFEETVEASLSQLNTAAEGLGQASHDVEGAADNVMAQAGSAGQAVEEAARNVSSASAATEQLAMSINEIASQAEGSSKVAARAVEGSRATEQTMTTLSDAAQHIGEAVGLIRDIANQTNLLALNATIEAARAGEHGKGFAVVASEVKSLASQTSQTTEEIAEQVQAIQAASGNAVTAIQEVGNIIKEMNEMSAAVAASVEQQNAAVQSISENVAGATRSSEYGTRAMETVSQASDTARATGSSVSEFADLLSAQADTLRQDVSAFLSKVRAA</sequence>
<name>A0A1U7JJC2_9HYPH</name>
<protein>
    <recommendedName>
        <fullName evidence="12">Methyl-accepting chemotaxis protein</fullName>
    </recommendedName>
</protein>
<dbReference type="InterPro" id="IPR000727">
    <property type="entry name" value="T_SNARE_dom"/>
</dbReference>
<evidence type="ECO:0000256" key="6">
    <source>
        <dbReference type="SAM" id="Phobius"/>
    </source>
</evidence>
<evidence type="ECO:0000259" key="9">
    <source>
        <dbReference type="PROSITE" id="PS50885"/>
    </source>
</evidence>
<comment type="caution">
    <text evidence="10">The sequence shown here is derived from an EMBL/GenBank/DDBJ whole genome shotgun (WGS) entry which is preliminary data.</text>
</comment>
<evidence type="ECO:0000313" key="10">
    <source>
        <dbReference type="EMBL" id="OKL44819.1"/>
    </source>
</evidence>
<dbReference type="AlphaFoldDB" id="A0A1U7JJC2"/>
<dbReference type="GO" id="GO:0005886">
    <property type="term" value="C:plasma membrane"/>
    <property type="evidence" value="ECO:0007669"/>
    <property type="project" value="UniProtKB-SubCell"/>
</dbReference>
<keyword evidence="6" id="KW-0812">Transmembrane</keyword>
<evidence type="ECO:0008006" key="12">
    <source>
        <dbReference type="Google" id="ProtNLM"/>
    </source>
</evidence>
<dbReference type="Proteomes" id="UP000185783">
    <property type="component" value="Unassembled WGS sequence"/>
</dbReference>
<organism evidence="10 11">
    <name type="scientific">Pseudovibrio exalbescens</name>
    <dbReference type="NCBI Taxonomy" id="197461"/>
    <lineage>
        <taxon>Bacteria</taxon>
        <taxon>Pseudomonadati</taxon>
        <taxon>Pseudomonadota</taxon>
        <taxon>Alphaproteobacteria</taxon>
        <taxon>Hyphomicrobiales</taxon>
        <taxon>Stappiaceae</taxon>
        <taxon>Pseudovibrio</taxon>
    </lineage>
</organism>
<evidence type="ECO:0000313" key="11">
    <source>
        <dbReference type="Proteomes" id="UP000185783"/>
    </source>
</evidence>
<dbReference type="SMART" id="SM00304">
    <property type="entry name" value="HAMP"/>
    <property type="match status" value="2"/>
</dbReference>
<dbReference type="PROSITE" id="PS50885">
    <property type="entry name" value="HAMP"/>
    <property type="match status" value="1"/>
</dbReference>
<dbReference type="Pfam" id="PF00672">
    <property type="entry name" value="HAMP"/>
    <property type="match status" value="1"/>
</dbReference>
<keyword evidence="6" id="KW-0472">Membrane</keyword>
<dbReference type="RefSeq" id="WP_051269128.1">
    <property type="nucleotide sequence ID" value="NZ_LVVZ01000010.1"/>
</dbReference>
<dbReference type="PANTHER" id="PTHR32089:SF112">
    <property type="entry name" value="LYSOZYME-LIKE PROTEIN-RELATED"/>
    <property type="match status" value="1"/>
</dbReference>
<keyword evidence="11" id="KW-1185">Reference proteome</keyword>
<feature type="transmembrane region" description="Helical" evidence="6">
    <location>
        <begin position="34"/>
        <end position="54"/>
    </location>
</feature>
<keyword evidence="2" id="KW-0997">Cell inner membrane</keyword>
<keyword evidence="3 5" id="KW-0807">Transducer</keyword>
<keyword evidence="6" id="KW-1133">Transmembrane helix</keyword>
<dbReference type="Pfam" id="PF00015">
    <property type="entry name" value="MCPsignal"/>
    <property type="match status" value="1"/>
</dbReference>
<dbReference type="Gene3D" id="6.10.340.10">
    <property type="match status" value="1"/>
</dbReference>
<dbReference type="InterPro" id="IPR004089">
    <property type="entry name" value="MCPsignal_dom"/>
</dbReference>
<feature type="transmembrane region" description="Helical" evidence="6">
    <location>
        <begin position="311"/>
        <end position="335"/>
    </location>
</feature>
<dbReference type="SMART" id="SM00283">
    <property type="entry name" value="MA"/>
    <property type="match status" value="1"/>
</dbReference>
<gene>
    <name evidence="10" type="ORF">A3843_05825</name>
</gene>
<dbReference type="PROSITE" id="PS50111">
    <property type="entry name" value="CHEMOTAXIS_TRANSDUC_2"/>
    <property type="match status" value="1"/>
</dbReference>
<accession>A0A1U7JJC2</accession>
<evidence type="ECO:0000259" key="8">
    <source>
        <dbReference type="PROSITE" id="PS50192"/>
    </source>
</evidence>
<feature type="domain" description="Methyl-accepting transducer" evidence="7">
    <location>
        <begin position="425"/>
        <end position="657"/>
    </location>
</feature>
<evidence type="ECO:0000256" key="1">
    <source>
        <dbReference type="ARBA" id="ARBA00004429"/>
    </source>
</evidence>
<dbReference type="Gene3D" id="1.10.287.950">
    <property type="entry name" value="Methyl-accepting chemotaxis protein"/>
    <property type="match status" value="1"/>
</dbReference>
<evidence type="ECO:0000256" key="5">
    <source>
        <dbReference type="PROSITE-ProRule" id="PRU00284"/>
    </source>
</evidence>
<comment type="subcellular location">
    <subcellularLocation>
        <location evidence="1">Cell inner membrane</location>
        <topology evidence="1">Multi-pass membrane protein</topology>
    </subcellularLocation>
</comment>
<feature type="domain" description="HAMP" evidence="9">
    <location>
        <begin position="332"/>
        <end position="385"/>
    </location>
</feature>
<dbReference type="InterPro" id="IPR003660">
    <property type="entry name" value="HAMP_dom"/>
</dbReference>
<dbReference type="GO" id="GO:0007165">
    <property type="term" value="P:signal transduction"/>
    <property type="evidence" value="ECO:0007669"/>
    <property type="project" value="UniProtKB-KW"/>
</dbReference>
<dbReference type="EMBL" id="LVVZ01000010">
    <property type="protein sequence ID" value="OKL44819.1"/>
    <property type="molecule type" value="Genomic_DNA"/>
</dbReference>
<feature type="domain" description="T-SNARE coiled-coil homology" evidence="8">
    <location>
        <begin position="587"/>
        <end position="639"/>
    </location>
</feature>
<reference evidence="10 11" key="1">
    <citation type="submission" date="2016-03" db="EMBL/GenBank/DDBJ databases">
        <title>Genome sequence of Nesiotobacter sp. nov., a moderately halophilic alphaproteobacterium isolated from the Yellow Sea, China.</title>
        <authorList>
            <person name="Zhang G."/>
            <person name="Zhang R."/>
        </authorList>
    </citation>
    <scope>NUCLEOTIDE SEQUENCE [LARGE SCALE GENOMIC DNA]</scope>
    <source>
        <strain evidence="10 11">WB1-6</strain>
    </source>
</reference>
<comment type="similarity">
    <text evidence="4">Belongs to the methyl-accepting chemotaxis (MCP) protein family.</text>
</comment>
<evidence type="ECO:0000259" key="7">
    <source>
        <dbReference type="PROSITE" id="PS50111"/>
    </source>
</evidence>
<evidence type="ECO:0000256" key="4">
    <source>
        <dbReference type="ARBA" id="ARBA00029447"/>
    </source>
</evidence>
<keyword evidence="2" id="KW-1003">Cell membrane</keyword>
<proteinExistence type="inferred from homology"/>
<dbReference type="STRING" id="197461.A3843_05825"/>
<dbReference type="SUPFAM" id="SSF58104">
    <property type="entry name" value="Methyl-accepting chemotaxis protein (MCP) signaling domain"/>
    <property type="match status" value="1"/>
</dbReference>